<organism evidence="2">
    <name type="scientific">Anopheles coluzzii</name>
    <name type="common">African malaria mosquito</name>
    <dbReference type="NCBI Taxonomy" id="1518534"/>
    <lineage>
        <taxon>Eukaryota</taxon>
        <taxon>Metazoa</taxon>
        <taxon>Ecdysozoa</taxon>
        <taxon>Arthropoda</taxon>
        <taxon>Hexapoda</taxon>
        <taxon>Insecta</taxon>
        <taxon>Pterygota</taxon>
        <taxon>Neoptera</taxon>
        <taxon>Endopterygota</taxon>
        <taxon>Diptera</taxon>
        <taxon>Nematocera</taxon>
        <taxon>Culicoidea</taxon>
        <taxon>Culicidae</taxon>
        <taxon>Anophelinae</taxon>
        <taxon>Anopheles</taxon>
    </lineage>
</organism>
<proteinExistence type="predicted"/>
<feature type="region of interest" description="Disordered" evidence="1">
    <location>
        <begin position="1"/>
        <end position="38"/>
    </location>
</feature>
<protein>
    <submittedName>
        <fullName evidence="2">Uncharacterized protein</fullName>
    </submittedName>
</protein>
<dbReference type="Proteomes" id="UP000075882">
    <property type="component" value="Unassembled WGS sequence"/>
</dbReference>
<feature type="region of interest" description="Disordered" evidence="1">
    <location>
        <begin position="176"/>
        <end position="197"/>
    </location>
</feature>
<reference evidence="2" key="1">
    <citation type="submission" date="2022-08" db="UniProtKB">
        <authorList>
            <consortium name="EnsemblMetazoa"/>
        </authorList>
    </citation>
    <scope>IDENTIFICATION</scope>
</reference>
<feature type="compositionally biased region" description="Polar residues" evidence="1">
    <location>
        <begin position="18"/>
        <end position="27"/>
    </location>
</feature>
<name>A0A8W7Q0N8_ANOCL</name>
<dbReference type="AlphaFoldDB" id="A0A8W7Q0N8"/>
<dbReference type="EnsemblMetazoa" id="ACOM040127-RA">
    <property type="protein sequence ID" value="ACOM040127-PA.1"/>
    <property type="gene ID" value="ACOM040127"/>
</dbReference>
<accession>A0A8W7Q0N8</accession>
<sequence length="197" mass="21974">MVPGAQDSRAQERDRELQQNCNTSETETGGRETNAASYQDAHSCVQHLRRQTKDETTLRQTILLGHHVLRNGLHEPVSVHGLPRLPYPVWGVKAECTSCIDLLHEPSRSLDWHGSVPGQAYMYGSGSRVSLHSQKWRVSHRVQNRSPLNVATLVQSRWPQYTLSRSTHTFSAAACGTTESSSSSEPTLPKLVRPRVS</sequence>
<evidence type="ECO:0000256" key="1">
    <source>
        <dbReference type="SAM" id="MobiDB-lite"/>
    </source>
</evidence>
<evidence type="ECO:0000313" key="2">
    <source>
        <dbReference type="EnsemblMetazoa" id="ACOM040127-PA.1"/>
    </source>
</evidence>